<organism evidence="2 3">
    <name type="scientific">Telluria aromaticivorans</name>
    <dbReference type="NCBI Taxonomy" id="2725995"/>
    <lineage>
        <taxon>Bacteria</taxon>
        <taxon>Pseudomonadati</taxon>
        <taxon>Pseudomonadota</taxon>
        <taxon>Betaproteobacteria</taxon>
        <taxon>Burkholderiales</taxon>
        <taxon>Oxalobacteraceae</taxon>
        <taxon>Telluria group</taxon>
        <taxon>Telluria</taxon>
    </lineage>
</organism>
<comment type="caution">
    <text evidence="2">The sequence shown here is derived from an EMBL/GenBank/DDBJ whole genome shotgun (WGS) entry which is preliminary data.</text>
</comment>
<evidence type="ECO:0008006" key="4">
    <source>
        <dbReference type="Google" id="ProtNLM"/>
    </source>
</evidence>
<accession>A0A7Y2K2I0</accession>
<name>A0A7Y2K2I0_9BURK</name>
<dbReference type="RefSeq" id="WP_171087491.1">
    <property type="nucleotide sequence ID" value="NZ_JABAIV010000008.1"/>
</dbReference>
<evidence type="ECO:0000256" key="1">
    <source>
        <dbReference type="SAM" id="Phobius"/>
    </source>
</evidence>
<sequence>MSEWWSYSLSDFLMFSARTYFRQFELLNRALWPLHLLAFGAGMLLIGCMLRPRKRASFTAFGVLAICWAWVAWAYHAGRYADINTGAPYFAIGFGVQAVLLAWLAVRRPAPAEGDIGRRAPVAIMALALFGYPLLAPLNGASLWQAEVFAIAPDPTVAATFAALLFWRAPWPLWIIPLLWSAASGATLKELHAPQPWLLPASAILAVALATLGARKKLSR</sequence>
<keyword evidence="1" id="KW-0472">Membrane</keyword>
<evidence type="ECO:0000313" key="3">
    <source>
        <dbReference type="Proteomes" id="UP000533905"/>
    </source>
</evidence>
<feature type="transmembrane region" description="Helical" evidence="1">
    <location>
        <begin position="30"/>
        <end position="50"/>
    </location>
</feature>
<feature type="transmembrane region" description="Helical" evidence="1">
    <location>
        <begin position="57"/>
        <end position="75"/>
    </location>
</feature>
<dbReference type="AlphaFoldDB" id="A0A7Y2K2I0"/>
<dbReference type="EMBL" id="JABAIV010000008">
    <property type="protein sequence ID" value="NNG25133.1"/>
    <property type="molecule type" value="Genomic_DNA"/>
</dbReference>
<dbReference type="Proteomes" id="UP000533905">
    <property type="component" value="Unassembled WGS sequence"/>
</dbReference>
<dbReference type="InterPro" id="IPR045708">
    <property type="entry name" value="DUF6064"/>
</dbReference>
<keyword evidence="1" id="KW-1133">Transmembrane helix</keyword>
<feature type="transmembrane region" description="Helical" evidence="1">
    <location>
        <begin position="197"/>
        <end position="214"/>
    </location>
</feature>
<gene>
    <name evidence="2" type="ORF">HGB41_19295</name>
</gene>
<reference evidence="2 3" key="1">
    <citation type="submission" date="2020-04" db="EMBL/GenBank/DDBJ databases">
        <title>Massilia sp. nov., a cold adapted bacteria isolated from Arctic soil.</title>
        <authorList>
            <person name="Son J."/>
            <person name="Ka J.-O."/>
        </authorList>
    </citation>
    <scope>NUCLEOTIDE SEQUENCE [LARGE SCALE GENOMIC DNA]</scope>
    <source>
        <strain evidence="2 3">ML15P13</strain>
    </source>
</reference>
<proteinExistence type="predicted"/>
<protein>
    <recommendedName>
        <fullName evidence="4">MFS transporter permease</fullName>
    </recommendedName>
</protein>
<keyword evidence="3" id="KW-1185">Reference proteome</keyword>
<evidence type="ECO:0000313" key="2">
    <source>
        <dbReference type="EMBL" id="NNG25133.1"/>
    </source>
</evidence>
<dbReference type="Pfam" id="PF19540">
    <property type="entry name" value="DUF6064"/>
    <property type="match status" value="1"/>
</dbReference>
<feature type="transmembrane region" description="Helical" evidence="1">
    <location>
        <begin position="87"/>
        <end position="106"/>
    </location>
</feature>
<feature type="transmembrane region" description="Helical" evidence="1">
    <location>
        <begin position="118"/>
        <end position="136"/>
    </location>
</feature>
<keyword evidence="1" id="KW-0812">Transmembrane</keyword>